<accession>A0A9W5YS78</accession>
<gene>
    <name evidence="2" type="ORF">AbraCBS73388_008769</name>
</gene>
<evidence type="ECO:0008006" key="4">
    <source>
        <dbReference type="Google" id="ProtNLM"/>
    </source>
</evidence>
<dbReference type="EMBL" id="BROQ01000054">
    <property type="protein sequence ID" value="GKZ22605.1"/>
    <property type="molecule type" value="Genomic_DNA"/>
</dbReference>
<evidence type="ECO:0000313" key="2">
    <source>
        <dbReference type="EMBL" id="GKZ22605.1"/>
    </source>
</evidence>
<protein>
    <recommendedName>
        <fullName evidence="4">Protein kinase domain-containing protein</fullName>
    </recommendedName>
</protein>
<feature type="coiled-coil region" evidence="1">
    <location>
        <begin position="5"/>
        <end position="87"/>
    </location>
</feature>
<name>A0A9W5YS78_9EURO</name>
<sequence>MEEELTTSLEDIHHAEQQVKEAELDVKQAEQIERARQEVRQAKQRAAQATLGVKQAKLRYQQLMLETKKLKLKAKQLQLSNKQARQQVEPSNLFGFLEECHKLSLAICFQTNMSKTYHGSIDPFGRLRPKRIIPWEVFPAFQQAIWKTIDDEDPEFFTQRAFASKDQLELIRDNATRPIASESHLQFFQRETLDNHVQSILIEMNNNERLCGRFNIHGHVRSEDEDNDNDQFYIHVKSDEQEIPLYAVQYLTPHVLSMAEIIAGLQEIDLDHDFINNNGDSFDKHAAWVVAAVITQLFFNMVNIGVQYGYIYTGEAFICLYITEDPSVVQYYLLAPNWDVTNDGGSRLHRTAVAQVLALTLNAMQASPPSQSWCDAANKLEGWEIDYPDFLEQIPESVRRESPSDYKPPSWPPIKEIPSILQHIESTKMNTEHQYCTMKCLSGLAERGPLDPLCPNVKEHGHQLHSLNDNDLRYLLSGQLSHDRENGFEQLHIVGRTGYLLKATLLSHGYTVILKATTWQKLPRLQREIEAYHLLHSLQGEHVPVLIGDFIPQVQYWYHGQQMAQMLVLSWAGIRANKVIVKQKLTEPSFQEQRSKILKKIKECGVIHKDAEWHNIFWNEEIRGLMVTGFKTPPKKSDDVQ</sequence>
<dbReference type="InterPro" id="IPR011009">
    <property type="entry name" value="Kinase-like_dom_sf"/>
</dbReference>
<organism evidence="2 3">
    <name type="scientific">Aspergillus brasiliensis</name>
    <dbReference type="NCBI Taxonomy" id="319629"/>
    <lineage>
        <taxon>Eukaryota</taxon>
        <taxon>Fungi</taxon>
        <taxon>Dikarya</taxon>
        <taxon>Ascomycota</taxon>
        <taxon>Pezizomycotina</taxon>
        <taxon>Eurotiomycetes</taxon>
        <taxon>Eurotiomycetidae</taxon>
        <taxon>Eurotiales</taxon>
        <taxon>Aspergillaceae</taxon>
        <taxon>Aspergillus</taxon>
        <taxon>Aspergillus subgen. Circumdati</taxon>
    </lineage>
</organism>
<dbReference type="SUPFAM" id="SSF56112">
    <property type="entry name" value="Protein kinase-like (PK-like)"/>
    <property type="match status" value="1"/>
</dbReference>
<evidence type="ECO:0000313" key="3">
    <source>
        <dbReference type="Proteomes" id="UP001143548"/>
    </source>
</evidence>
<comment type="caution">
    <text evidence="2">The sequence shown here is derived from an EMBL/GenBank/DDBJ whole genome shotgun (WGS) entry which is preliminary data.</text>
</comment>
<reference evidence="2" key="1">
    <citation type="submission" date="2022-07" db="EMBL/GenBank/DDBJ databases">
        <title>Taxonomy of Aspergillus series Nigri: significant species reduction supported by multi-species coalescent approaches.</title>
        <authorList>
            <person name="Bian C."/>
            <person name="Kusuya Y."/>
            <person name="Sklenar F."/>
            <person name="D'hooge E."/>
            <person name="Yaguchi T."/>
            <person name="Takahashi H."/>
            <person name="Hubka V."/>
        </authorList>
    </citation>
    <scope>NUCLEOTIDE SEQUENCE</scope>
    <source>
        <strain evidence="2">CBS 733.88</strain>
    </source>
</reference>
<dbReference type="Proteomes" id="UP001143548">
    <property type="component" value="Unassembled WGS sequence"/>
</dbReference>
<evidence type="ECO:0000256" key="1">
    <source>
        <dbReference type="SAM" id="Coils"/>
    </source>
</evidence>
<keyword evidence="1" id="KW-0175">Coiled coil</keyword>
<dbReference type="AlphaFoldDB" id="A0A9W5YS78"/>
<proteinExistence type="predicted"/>